<gene>
    <name evidence="2" type="ORF">HS088_TW21G00096</name>
</gene>
<evidence type="ECO:0000256" key="1">
    <source>
        <dbReference type="SAM" id="MobiDB-lite"/>
    </source>
</evidence>
<comment type="caution">
    <text evidence="2">The sequence shown here is derived from an EMBL/GenBank/DDBJ whole genome shotgun (WGS) entry which is preliminary data.</text>
</comment>
<dbReference type="EMBL" id="JAAARO010000021">
    <property type="protein sequence ID" value="KAF5727956.1"/>
    <property type="molecule type" value="Genomic_DNA"/>
</dbReference>
<dbReference type="InterPro" id="IPR039495">
    <property type="entry name" value="TAF1A"/>
</dbReference>
<proteinExistence type="predicted"/>
<evidence type="ECO:0000313" key="3">
    <source>
        <dbReference type="Proteomes" id="UP000593562"/>
    </source>
</evidence>
<feature type="region of interest" description="Disordered" evidence="1">
    <location>
        <begin position="37"/>
        <end position="83"/>
    </location>
</feature>
<organism evidence="2 3">
    <name type="scientific">Tripterygium wilfordii</name>
    <name type="common">Thunder God vine</name>
    <dbReference type="NCBI Taxonomy" id="458696"/>
    <lineage>
        <taxon>Eukaryota</taxon>
        <taxon>Viridiplantae</taxon>
        <taxon>Streptophyta</taxon>
        <taxon>Embryophyta</taxon>
        <taxon>Tracheophyta</taxon>
        <taxon>Spermatophyta</taxon>
        <taxon>Magnoliopsida</taxon>
        <taxon>eudicotyledons</taxon>
        <taxon>Gunneridae</taxon>
        <taxon>Pentapetalae</taxon>
        <taxon>rosids</taxon>
        <taxon>fabids</taxon>
        <taxon>Celastrales</taxon>
        <taxon>Celastraceae</taxon>
        <taxon>Tripterygium</taxon>
    </lineage>
</organism>
<dbReference type="PANTHER" id="PTHR36720">
    <property type="entry name" value="TAF RNA POLYMERASE I SUBUNIT A"/>
    <property type="match status" value="1"/>
</dbReference>
<dbReference type="GO" id="GO:0006360">
    <property type="term" value="P:transcription by RNA polymerase I"/>
    <property type="evidence" value="ECO:0007669"/>
    <property type="project" value="InterPro"/>
</dbReference>
<dbReference type="GO" id="GO:0000120">
    <property type="term" value="C:RNA polymerase I transcription regulator complex"/>
    <property type="evidence" value="ECO:0007669"/>
    <property type="project" value="InterPro"/>
</dbReference>
<dbReference type="FunCoup" id="A0A7J7C2G1">
    <property type="interactions" value="1775"/>
</dbReference>
<name>A0A7J7C2G1_TRIWF</name>
<dbReference type="Pfam" id="PF14929">
    <property type="entry name" value="TAF1_subA"/>
    <property type="match status" value="1"/>
</dbReference>
<dbReference type="OrthoDB" id="1899337at2759"/>
<accession>A0A7J7C2G1</accession>
<evidence type="ECO:0000313" key="2">
    <source>
        <dbReference type="EMBL" id="KAF5727956.1"/>
    </source>
</evidence>
<keyword evidence="3" id="KW-1185">Reference proteome</keyword>
<dbReference type="Proteomes" id="UP000593562">
    <property type="component" value="Unassembled WGS sequence"/>
</dbReference>
<dbReference type="AlphaFoldDB" id="A0A7J7C2G1"/>
<protein>
    <submittedName>
        <fullName evidence="2">Uncharacterized protein</fullName>
    </submittedName>
</protein>
<dbReference type="PANTHER" id="PTHR36720:SF1">
    <property type="entry name" value="TAF RNA POLYMERASE I SUBUNIT A"/>
    <property type="match status" value="1"/>
</dbReference>
<dbReference type="InParanoid" id="A0A7J7C2G1"/>
<sequence length="690" mass="79699">MSEDHMVDFVGGVRKVEDTWEELRTEIETHAIKCETISKDHKAESEEGPSGNDSISKDDNMELEDGEENAKDDNMYLEDGEENAQNRKRKLGIMIDNGHFAIPAKMYKRTVRSLTKPSYLLGVGSTNLRWETRGRLHRLLCKLVGQHNWEEASGVLSMLLKGTSKEKCPTMNRFKYTMSLELLKRIEGDDINPTRIKHIYDIWMRKIRSKKDQPIQDRFLVHMEFILFCLAQGNVEEAHHAALSMVQENEFRSYPMSYMMIGLTSCQMWYSSMPEEMRCKDSDQIDASLQNISEVIFSDQIVGTENHEALGSHEAGASVQYDSDTSVRIHKEIPEKAESYQHGEASVEDDVQLHRENSPQVFQTQDIDVNSDEEGALSDNDVGHVHDDSVFYALGRLDSWLLPLRFPHSNEITEDFIYMHLRNLNDHYKNAVKYLRLALHSTPPVLAALLPLIQLLLIGGQVDKALNELEEICGNSDIALPFRLRVSILECFDRKDYVMLSTSLENILKRDPTCSHTVAKLVLMHRKGDYGLESLLEMIALHLDATFAECNTWREFAICFLKLTQYEEDRMSGCLNEDGMKRQNYSACYNRFPKVFLEHKARKAWRFRCRWWLTRHFSKSILKSEIEAGDLQLLAYKAACATHMYGQKHDYVVKTYSHLENEKNMDLFQFLQMHMECSTGLYPNLQRGSK</sequence>
<reference evidence="2 3" key="1">
    <citation type="journal article" date="2020" name="Nat. Commun.">
        <title>Genome of Tripterygium wilfordii and identification of cytochrome P450 involved in triptolide biosynthesis.</title>
        <authorList>
            <person name="Tu L."/>
            <person name="Su P."/>
            <person name="Zhang Z."/>
            <person name="Gao L."/>
            <person name="Wang J."/>
            <person name="Hu T."/>
            <person name="Zhou J."/>
            <person name="Zhang Y."/>
            <person name="Zhao Y."/>
            <person name="Liu Y."/>
            <person name="Song Y."/>
            <person name="Tong Y."/>
            <person name="Lu Y."/>
            <person name="Yang J."/>
            <person name="Xu C."/>
            <person name="Jia M."/>
            <person name="Peters R.J."/>
            <person name="Huang L."/>
            <person name="Gao W."/>
        </authorList>
    </citation>
    <scope>NUCLEOTIDE SEQUENCE [LARGE SCALE GENOMIC DNA]</scope>
    <source>
        <strain evidence="3">cv. XIE 37</strain>
        <tissue evidence="2">Leaf</tissue>
    </source>
</reference>